<dbReference type="Proteomes" id="UP000036513">
    <property type="component" value="Unassembled WGS sequence"/>
</dbReference>
<dbReference type="Gene3D" id="3.40.1000.70">
    <property type="entry name" value="PknH-like extracellular domain"/>
    <property type="match status" value="1"/>
</dbReference>
<comment type="caution">
    <text evidence="3">The sequence shown here is derived from an EMBL/GenBank/DDBJ whole genome shotgun (WGS) entry which is preliminary data.</text>
</comment>
<keyword evidence="4" id="KW-1185">Reference proteome</keyword>
<proteinExistence type="predicted"/>
<keyword evidence="1" id="KW-0732">Signal</keyword>
<gene>
    <name evidence="3" type="ORF">MCHLDSM_02528</name>
</gene>
<feature type="signal peptide" evidence="1">
    <location>
        <begin position="1"/>
        <end position="20"/>
    </location>
</feature>
<dbReference type="InterPro" id="IPR026954">
    <property type="entry name" value="PknH-like_Extracell"/>
</dbReference>
<dbReference type="InterPro" id="IPR038232">
    <property type="entry name" value="PknH-like_Extracell_sf"/>
</dbReference>
<dbReference type="RefSeq" id="WP_048470130.1">
    <property type="nucleotide sequence ID" value="NZ_JYNL01000020.1"/>
</dbReference>
<evidence type="ECO:0000313" key="3">
    <source>
        <dbReference type="EMBL" id="KMO78607.1"/>
    </source>
</evidence>
<evidence type="ECO:0000256" key="1">
    <source>
        <dbReference type="SAM" id="SignalP"/>
    </source>
</evidence>
<protein>
    <recommendedName>
        <fullName evidence="2">PknH-like extracellular domain-containing protein</fullName>
    </recommendedName>
</protein>
<dbReference type="EMBL" id="JYNL01000020">
    <property type="protein sequence ID" value="KMO78607.1"/>
    <property type="molecule type" value="Genomic_DNA"/>
</dbReference>
<dbReference type="SMR" id="A0A0J6WAC7"/>
<name>A0A0J6WAC7_9MYCO</name>
<accession>A0A0J6WAC7</accession>
<organism evidence="3 4">
    <name type="scientific">Mycolicibacterium chlorophenolicum</name>
    <dbReference type="NCBI Taxonomy" id="37916"/>
    <lineage>
        <taxon>Bacteria</taxon>
        <taxon>Bacillati</taxon>
        <taxon>Actinomycetota</taxon>
        <taxon>Actinomycetes</taxon>
        <taxon>Mycobacteriales</taxon>
        <taxon>Mycobacteriaceae</taxon>
        <taxon>Mycolicibacterium</taxon>
    </lineage>
</organism>
<feature type="domain" description="PknH-like extracellular" evidence="2">
    <location>
        <begin position="41"/>
        <end position="206"/>
    </location>
</feature>
<sequence precursor="true">MTGRVLLCAVAILMSGCAQTVAGTATRPVPGLDEDSRSPVDVDAVLLDRSQMQAITGSGPDLTAIPGTESKVPVDIPMNTGFLPEQVVRDVPAQCEWLFAETQVFGSAVEEFHKTIHQNPARGALISQAAAGYVDPATAVGALTGLTRRIDECGDTDQGPVLVGEVSAKTDAVSIRPGACGRDYRVKSAVMIEVTFCSFPESVPDLVMTNIADNVPG</sequence>
<evidence type="ECO:0000313" key="4">
    <source>
        <dbReference type="Proteomes" id="UP000036513"/>
    </source>
</evidence>
<evidence type="ECO:0000259" key="2">
    <source>
        <dbReference type="Pfam" id="PF14032"/>
    </source>
</evidence>
<dbReference type="STRING" id="37916.MCHLDSM_02528"/>
<dbReference type="PATRIC" id="fig|37916.4.peg.2445"/>
<dbReference type="PROSITE" id="PS51257">
    <property type="entry name" value="PROKAR_LIPOPROTEIN"/>
    <property type="match status" value="1"/>
</dbReference>
<reference evidence="3 4" key="1">
    <citation type="journal article" date="2015" name="Genome Biol. Evol.">
        <title>Characterization of Three Mycobacterium spp. with Potential Use in Bioremediation by Genome Sequencing and Comparative Genomics.</title>
        <authorList>
            <person name="Das S."/>
            <person name="Pettersson B.M."/>
            <person name="Behra P.R."/>
            <person name="Ramesh M."/>
            <person name="Dasgupta S."/>
            <person name="Bhattacharya A."/>
            <person name="Kirsebom L.A."/>
        </authorList>
    </citation>
    <scope>NUCLEOTIDE SEQUENCE [LARGE SCALE GENOMIC DNA]</scope>
    <source>
        <strain evidence="3 4">DSM 43826</strain>
    </source>
</reference>
<feature type="chain" id="PRO_5038501416" description="PknH-like extracellular domain-containing protein" evidence="1">
    <location>
        <begin position="21"/>
        <end position="217"/>
    </location>
</feature>
<dbReference type="Pfam" id="PF14032">
    <property type="entry name" value="PknH_C"/>
    <property type="match status" value="1"/>
</dbReference>
<dbReference type="AlphaFoldDB" id="A0A0J6WAC7"/>